<dbReference type="OrthoDB" id="7854481at2"/>
<dbReference type="Proteomes" id="UP000323608">
    <property type="component" value="Unassembled WGS sequence"/>
</dbReference>
<protein>
    <recommendedName>
        <fullName evidence="3">HEPN domain-containing protein</fullName>
    </recommendedName>
</protein>
<gene>
    <name evidence="1" type="ORF">FP026_03385</name>
</gene>
<dbReference type="EMBL" id="VNIP01000003">
    <property type="protein sequence ID" value="KAA1184873.1"/>
    <property type="molecule type" value="Genomic_DNA"/>
</dbReference>
<reference evidence="1 2" key="1">
    <citation type="submission" date="2019-07" db="EMBL/GenBank/DDBJ databases">
        <title>The Draft Genome Sequence of Rhizobium tropici SARCC-755 Associated with Superior Nodulation on Pigeonpea (Cajanus cajan (L.) Millsp.).</title>
        <authorList>
            <person name="Bopape F.L."/>
            <person name="Hassen A.I."/>
            <person name="Swanevelder Z.H."/>
            <person name="Gwata E.T."/>
        </authorList>
    </citation>
    <scope>NUCLEOTIDE SEQUENCE [LARGE SCALE GENOMIC DNA]</scope>
    <source>
        <strain evidence="1 2">SARCC-755</strain>
    </source>
</reference>
<evidence type="ECO:0000313" key="1">
    <source>
        <dbReference type="EMBL" id="KAA1184873.1"/>
    </source>
</evidence>
<name>A0A5B0WD82_RHITR</name>
<organism evidence="1 2">
    <name type="scientific">Rhizobium tropici</name>
    <dbReference type="NCBI Taxonomy" id="398"/>
    <lineage>
        <taxon>Bacteria</taxon>
        <taxon>Pseudomonadati</taxon>
        <taxon>Pseudomonadota</taxon>
        <taxon>Alphaproteobacteria</taxon>
        <taxon>Hyphomicrobiales</taxon>
        <taxon>Rhizobiaceae</taxon>
        <taxon>Rhizobium/Agrobacterium group</taxon>
        <taxon>Rhizobium</taxon>
    </lineage>
</organism>
<evidence type="ECO:0000313" key="2">
    <source>
        <dbReference type="Proteomes" id="UP000323608"/>
    </source>
</evidence>
<accession>A0A5B0WD82</accession>
<dbReference type="AlphaFoldDB" id="A0A5B0WD82"/>
<sequence>MKATRVREKLERELLEEAGGLPVATLPNVGKDGAVEVHSFADINRMATQLIARDLSQARAELRRRRKRWKEADQRLGYSAAVALEQEIAERAGISGRVMWITPPSSLIEVTAKLHCLIVMHDPGLKLEDAPWPELRTMLKDLIRLAEKRRPTCDGFAHPGKAAGVGSILNLATQYQDAARKLGEGSSKLNPASQRLLALHAMELYLNAFLLAKGVDPTTICGFRHDLDQRTRIASEAGLVLRKRTLAHLATLSADNEYHIIRYAGEHASTLSQLNRVMATVDELSRKVRKALRVTPAQPREQCLGSTQKD</sequence>
<proteinExistence type="predicted"/>
<comment type="caution">
    <text evidence="1">The sequence shown here is derived from an EMBL/GenBank/DDBJ whole genome shotgun (WGS) entry which is preliminary data.</text>
</comment>
<evidence type="ECO:0008006" key="3">
    <source>
        <dbReference type="Google" id="ProtNLM"/>
    </source>
</evidence>